<evidence type="ECO:0000313" key="2">
    <source>
        <dbReference type="EnsemblMetazoa" id="OVOC5381.1"/>
    </source>
</evidence>
<evidence type="ECO:0000313" key="3">
    <source>
        <dbReference type="Proteomes" id="UP000024404"/>
    </source>
</evidence>
<protein>
    <submittedName>
        <fullName evidence="2">Uncharacterized protein</fullName>
    </submittedName>
</protein>
<name>A0A8R1TVU5_ONCVO</name>
<reference evidence="2" key="2">
    <citation type="submission" date="2022-06" db="UniProtKB">
        <authorList>
            <consortium name="EnsemblMetazoa"/>
        </authorList>
    </citation>
    <scope>IDENTIFICATION</scope>
</reference>
<feature type="region of interest" description="Disordered" evidence="1">
    <location>
        <begin position="78"/>
        <end position="126"/>
    </location>
</feature>
<feature type="region of interest" description="Disordered" evidence="1">
    <location>
        <begin position="32"/>
        <end position="61"/>
    </location>
</feature>
<keyword evidence="3" id="KW-1185">Reference proteome</keyword>
<evidence type="ECO:0000256" key="1">
    <source>
        <dbReference type="SAM" id="MobiDB-lite"/>
    </source>
</evidence>
<sequence length="126" mass="13164">MVLQQALLLTYNSFTCSCKLNISIVKFECGRGSPDPAGSKVAGPPGSAESARRRPKGQLGAAGQIVRQLGLSELLRILGKHDPPGDPGIPGTEDRPGLSGEQSILGERGPSEVCDRCPVPSAAPRY</sequence>
<dbReference type="Proteomes" id="UP000024404">
    <property type="component" value="Unassembled WGS sequence"/>
</dbReference>
<accession>A0A8R1TVU5</accession>
<organism evidence="2 3">
    <name type="scientific">Onchocerca volvulus</name>
    <dbReference type="NCBI Taxonomy" id="6282"/>
    <lineage>
        <taxon>Eukaryota</taxon>
        <taxon>Metazoa</taxon>
        <taxon>Ecdysozoa</taxon>
        <taxon>Nematoda</taxon>
        <taxon>Chromadorea</taxon>
        <taxon>Rhabditida</taxon>
        <taxon>Spirurina</taxon>
        <taxon>Spiruromorpha</taxon>
        <taxon>Filarioidea</taxon>
        <taxon>Onchocercidae</taxon>
        <taxon>Onchocerca</taxon>
    </lineage>
</organism>
<dbReference type="EMBL" id="CMVM020000154">
    <property type="status" value="NOT_ANNOTATED_CDS"/>
    <property type="molecule type" value="Genomic_DNA"/>
</dbReference>
<dbReference type="EnsemblMetazoa" id="OVOC5381.1">
    <property type="protein sequence ID" value="OVOC5381.1"/>
    <property type="gene ID" value="WBGene00242190"/>
</dbReference>
<dbReference type="AlphaFoldDB" id="A0A8R1TVU5"/>
<reference evidence="3" key="1">
    <citation type="submission" date="2013-10" db="EMBL/GenBank/DDBJ databases">
        <title>Genome sequencing of Onchocerca volvulus.</title>
        <authorList>
            <person name="Cotton J."/>
            <person name="Tsai J."/>
            <person name="Stanley E."/>
            <person name="Tracey A."/>
            <person name="Holroyd N."/>
            <person name="Lustigman S."/>
            <person name="Berriman M."/>
        </authorList>
    </citation>
    <scope>NUCLEOTIDE SEQUENCE</scope>
</reference>
<proteinExistence type="predicted"/>